<gene>
    <name evidence="1" type="primary">Contig10017.g10706</name>
    <name evidence="1" type="ORF">STYLEM_17664</name>
</gene>
<keyword evidence="2" id="KW-1185">Reference proteome</keyword>
<dbReference type="InParanoid" id="A0A078B5G9"/>
<evidence type="ECO:0000313" key="1">
    <source>
        <dbReference type="EMBL" id="CDW88542.1"/>
    </source>
</evidence>
<reference evidence="1 2" key="1">
    <citation type="submission" date="2014-06" db="EMBL/GenBank/DDBJ databases">
        <authorList>
            <person name="Swart Estienne"/>
        </authorList>
    </citation>
    <scope>NUCLEOTIDE SEQUENCE [LARGE SCALE GENOMIC DNA]</scope>
    <source>
        <strain evidence="1 2">130c</strain>
    </source>
</reference>
<name>A0A078B5G9_STYLE</name>
<dbReference type="Proteomes" id="UP000039865">
    <property type="component" value="Unassembled WGS sequence"/>
</dbReference>
<evidence type="ECO:0000313" key="2">
    <source>
        <dbReference type="Proteomes" id="UP000039865"/>
    </source>
</evidence>
<dbReference type="AlphaFoldDB" id="A0A078B5G9"/>
<sequence>MFSIKPHGILVLKESTFFKKIVKQYSRQIANIVCFIGNYKKIESLVGIILGQSHFYSRVY</sequence>
<organism evidence="1 2">
    <name type="scientific">Stylonychia lemnae</name>
    <name type="common">Ciliate</name>
    <dbReference type="NCBI Taxonomy" id="5949"/>
    <lineage>
        <taxon>Eukaryota</taxon>
        <taxon>Sar</taxon>
        <taxon>Alveolata</taxon>
        <taxon>Ciliophora</taxon>
        <taxon>Intramacronucleata</taxon>
        <taxon>Spirotrichea</taxon>
        <taxon>Stichotrichia</taxon>
        <taxon>Sporadotrichida</taxon>
        <taxon>Oxytrichidae</taxon>
        <taxon>Stylonychinae</taxon>
        <taxon>Stylonychia</taxon>
    </lineage>
</organism>
<protein>
    <submittedName>
        <fullName evidence="1">Uncharacterized protein</fullName>
    </submittedName>
</protein>
<proteinExistence type="predicted"/>
<dbReference type="EMBL" id="CCKQ01016680">
    <property type="protein sequence ID" value="CDW88542.1"/>
    <property type="molecule type" value="Genomic_DNA"/>
</dbReference>
<accession>A0A078B5G9</accession>